<dbReference type="GO" id="GO:0010106">
    <property type="term" value="P:cellular response to iron ion starvation"/>
    <property type="evidence" value="ECO:0007669"/>
    <property type="project" value="EnsemblFungi"/>
</dbReference>
<evidence type="ECO:0000313" key="11">
    <source>
        <dbReference type="EMBL" id="EPX74592.1"/>
    </source>
</evidence>
<comment type="similarity">
    <text evidence="3">Belongs to the lysine N(6)-hydroxylase/L-ornithine N(5)-oxygenase family.</text>
</comment>
<organism evidence="11 12">
    <name type="scientific">Schizosaccharomyces octosporus (strain yFS286)</name>
    <name type="common">Fission yeast</name>
    <name type="synonym">Octosporomyces octosporus</name>
    <dbReference type="NCBI Taxonomy" id="483514"/>
    <lineage>
        <taxon>Eukaryota</taxon>
        <taxon>Fungi</taxon>
        <taxon>Dikarya</taxon>
        <taxon>Ascomycota</taxon>
        <taxon>Taphrinomycotina</taxon>
        <taxon>Schizosaccharomycetes</taxon>
        <taxon>Schizosaccharomycetales</taxon>
        <taxon>Schizosaccharomycetaceae</taxon>
        <taxon>Schizosaccharomyces</taxon>
    </lineage>
</organism>
<dbReference type="EC" id="1.14.13.196" evidence="4"/>
<dbReference type="SUPFAM" id="SSF51905">
    <property type="entry name" value="FAD/NAD(P)-binding domain"/>
    <property type="match status" value="1"/>
</dbReference>
<dbReference type="OMA" id="YTRYFHA"/>
<comment type="pathway">
    <text evidence="2">Siderophore biosynthesis.</text>
</comment>
<sequence length="434" mass="49083">MTFVMGTEETLDLVIIGFGPASLSLMVALHDHSENPLRNKKICVLEKSPSFSWHSGMLIPGSNMQISFVKDLATPRDPTSYFSFLNYLHQHGDERLSGFLNLLTMEPSRYEFHDYLCWAAGHFKDYVQYGANVTKLEYDQSLDLYRITYGDHQKIAKNVIVATGGQANIPEPFSSLQSPQVIHSSGFMFDDSQCKLRSAKHGVLVIGSGQSAAEIWNYTHNIIDSKLPLTLAYRNLSLIPSDSSPFVNSLYFDSHNSHWWYNLPEQTRIQGLRNGHTTNYGVVKEGLLEDMFREQYMQKLKYGKAYHNFLNATYVDSVEQKDDHILVTLASNLDGNEKKTTQKFDVVYLATGYNHASYETILSPIFPHPRDIHIAENYLVENSPSKNSRLFVIGISTYQHGIGETLLSWTAVRAGEMASQLFGPSKPTARRFSP</sequence>
<dbReference type="Pfam" id="PF13434">
    <property type="entry name" value="Lys_Orn_oxgnase"/>
    <property type="match status" value="1"/>
</dbReference>
<evidence type="ECO:0000256" key="8">
    <source>
        <dbReference type="ARBA" id="ARBA00023002"/>
    </source>
</evidence>
<dbReference type="RefSeq" id="XP_013016023.1">
    <property type="nucleotide sequence ID" value="XM_013160569.1"/>
</dbReference>
<dbReference type="HOGENOM" id="CLU_020931_2_0_1"/>
<evidence type="ECO:0000256" key="9">
    <source>
        <dbReference type="ARBA" id="ARBA00047598"/>
    </source>
</evidence>
<evidence type="ECO:0000256" key="1">
    <source>
        <dbReference type="ARBA" id="ARBA00001974"/>
    </source>
</evidence>
<keyword evidence="8" id="KW-0560">Oxidoreductase</keyword>
<keyword evidence="5" id="KW-0285">Flavoprotein</keyword>
<protein>
    <recommendedName>
        <fullName evidence="4">L-ornithine N(5)-monooxygenase [NAD(P)H]</fullName>
        <ecNumber evidence="4">1.14.13.196</ecNumber>
    </recommendedName>
</protein>
<accession>S9Q3G2</accession>
<keyword evidence="12" id="KW-1185">Reference proteome</keyword>
<gene>
    <name evidence="11" type="ORF">SOCG_02075</name>
</gene>
<reference evidence="11 12" key="1">
    <citation type="journal article" date="2011" name="Science">
        <title>Comparative functional genomics of the fission yeasts.</title>
        <authorList>
            <person name="Rhind N."/>
            <person name="Chen Z."/>
            <person name="Yassour M."/>
            <person name="Thompson D.A."/>
            <person name="Haas B.J."/>
            <person name="Habib N."/>
            <person name="Wapinski I."/>
            <person name="Roy S."/>
            <person name="Lin M.F."/>
            <person name="Heiman D.I."/>
            <person name="Young S.K."/>
            <person name="Furuya K."/>
            <person name="Guo Y."/>
            <person name="Pidoux A."/>
            <person name="Chen H.M."/>
            <person name="Robbertse B."/>
            <person name="Goldberg J.M."/>
            <person name="Aoki K."/>
            <person name="Bayne E.H."/>
            <person name="Berlin A.M."/>
            <person name="Desjardins C.A."/>
            <person name="Dobbs E."/>
            <person name="Dukaj L."/>
            <person name="Fan L."/>
            <person name="FitzGerald M.G."/>
            <person name="French C."/>
            <person name="Gujja S."/>
            <person name="Hansen K."/>
            <person name="Keifenheim D."/>
            <person name="Levin J.Z."/>
            <person name="Mosher R.A."/>
            <person name="Mueller C.A."/>
            <person name="Pfiffner J."/>
            <person name="Priest M."/>
            <person name="Russ C."/>
            <person name="Smialowska A."/>
            <person name="Swoboda P."/>
            <person name="Sykes S.M."/>
            <person name="Vaughn M."/>
            <person name="Vengrova S."/>
            <person name="Yoder R."/>
            <person name="Zeng Q."/>
            <person name="Allshire R."/>
            <person name="Baulcombe D."/>
            <person name="Birren B.W."/>
            <person name="Brown W."/>
            <person name="Ekwall K."/>
            <person name="Kellis M."/>
            <person name="Leatherwood J."/>
            <person name="Levin H."/>
            <person name="Margalit H."/>
            <person name="Martienssen R."/>
            <person name="Nieduszynski C.A."/>
            <person name="Spatafora J.W."/>
            <person name="Friedman N."/>
            <person name="Dalgaard J.Z."/>
            <person name="Baumann P."/>
            <person name="Niki H."/>
            <person name="Regev A."/>
            <person name="Nusbaum C."/>
        </authorList>
    </citation>
    <scope>NUCLEOTIDE SEQUENCE [LARGE SCALE GENOMIC DNA]</scope>
    <source>
        <strain evidence="12">yFS286</strain>
    </source>
</reference>
<dbReference type="PANTHER" id="PTHR42802:SF1">
    <property type="entry name" value="L-ORNITHINE N(5)-MONOOXYGENASE"/>
    <property type="match status" value="1"/>
</dbReference>
<evidence type="ECO:0000256" key="2">
    <source>
        <dbReference type="ARBA" id="ARBA00004924"/>
    </source>
</evidence>
<keyword evidence="6" id="KW-0274">FAD</keyword>
<comment type="catalytic activity">
    <reaction evidence="10">
        <text>L-ornithine + NADH + O2 = N(5)-hydroxy-L-ornithine + NAD(+) + H2O</text>
        <dbReference type="Rhea" id="RHEA:41512"/>
        <dbReference type="ChEBI" id="CHEBI:15377"/>
        <dbReference type="ChEBI" id="CHEBI:15379"/>
        <dbReference type="ChEBI" id="CHEBI:46911"/>
        <dbReference type="ChEBI" id="CHEBI:57540"/>
        <dbReference type="ChEBI" id="CHEBI:57945"/>
        <dbReference type="ChEBI" id="CHEBI:78275"/>
        <dbReference type="EC" id="1.14.13.196"/>
    </reaction>
</comment>
<dbReference type="eggNOG" id="KOG1399">
    <property type="taxonomic scope" value="Eukaryota"/>
</dbReference>
<evidence type="ECO:0000256" key="7">
    <source>
        <dbReference type="ARBA" id="ARBA00022857"/>
    </source>
</evidence>
<proteinExistence type="inferred from homology"/>
<name>S9Q3G2_SCHOY</name>
<dbReference type="VEuPathDB" id="FungiDB:SOCG_02075"/>
<dbReference type="GeneID" id="25031053"/>
<comment type="catalytic activity">
    <reaction evidence="9">
        <text>L-ornithine + NADPH + O2 = N(5)-hydroxy-L-ornithine + NADP(+) + H2O</text>
        <dbReference type="Rhea" id="RHEA:41508"/>
        <dbReference type="ChEBI" id="CHEBI:15377"/>
        <dbReference type="ChEBI" id="CHEBI:15379"/>
        <dbReference type="ChEBI" id="CHEBI:46911"/>
        <dbReference type="ChEBI" id="CHEBI:57783"/>
        <dbReference type="ChEBI" id="CHEBI:58349"/>
        <dbReference type="ChEBI" id="CHEBI:78275"/>
        <dbReference type="EC" id="1.14.13.196"/>
    </reaction>
</comment>
<evidence type="ECO:0000256" key="6">
    <source>
        <dbReference type="ARBA" id="ARBA00022827"/>
    </source>
</evidence>
<keyword evidence="11" id="KW-0503">Monooxygenase</keyword>
<dbReference type="EMBL" id="KE503206">
    <property type="protein sequence ID" value="EPX74592.1"/>
    <property type="molecule type" value="Genomic_DNA"/>
</dbReference>
<dbReference type="OrthoDB" id="3519933at2759"/>
<comment type="cofactor">
    <cofactor evidence="1">
        <name>FAD</name>
        <dbReference type="ChEBI" id="CHEBI:57692"/>
    </cofactor>
</comment>
<dbReference type="Gene3D" id="3.50.50.60">
    <property type="entry name" value="FAD/NAD(P)-binding domain"/>
    <property type="match status" value="1"/>
</dbReference>
<keyword evidence="7" id="KW-0521">NADP</keyword>
<dbReference type="InterPro" id="IPR025700">
    <property type="entry name" value="Lys/Orn_oxygenase"/>
</dbReference>
<dbReference type="AlphaFoldDB" id="S9Q3G2"/>
<evidence type="ECO:0000256" key="5">
    <source>
        <dbReference type="ARBA" id="ARBA00022630"/>
    </source>
</evidence>
<evidence type="ECO:0000256" key="4">
    <source>
        <dbReference type="ARBA" id="ARBA00012881"/>
    </source>
</evidence>
<dbReference type="PANTHER" id="PTHR42802">
    <property type="entry name" value="MONOOXYGENASE"/>
    <property type="match status" value="1"/>
</dbReference>
<dbReference type="GO" id="GO:0004497">
    <property type="term" value="F:monooxygenase activity"/>
    <property type="evidence" value="ECO:0007669"/>
    <property type="project" value="UniProtKB-KW"/>
</dbReference>
<dbReference type="InterPro" id="IPR036188">
    <property type="entry name" value="FAD/NAD-bd_sf"/>
</dbReference>
<evidence type="ECO:0000256" key="3">
    <source>
        <dbReference type="ARBA" id="ARBA00007588"/>
    </source>
</evidence>
<dbReference type="PRINTS" id="PR00368">
    <property type="entry name" value="FADPNR"/>
</dbReference>
<evidence type="ECO:0000313" key="12">
    <source>
        <dbReference type="Proteomes" id="UP000016088"/>
    </source>
</evidence>
<dbReference type="Proteomes" id="UP000016088">
    <property type="component" value="Unassembled WGS sequence"/>
</dbReference>
<evidence type="ECO:0000256" key="10">
    <source>
        <dbReference type="ARBA" id="ARBA00049248"/>
    </source>
</evidence>
<dbReference type="GO" id="GO:0031169">
    <property type="term" value="P:ferrichrome biosynthetic process"/>
    <property type="evidence" value="ECO:0007669"/>
    <property type="project" value="EnsemblFungi"/>
</dbReference>